<dbReference type="Gene3D" id="3.30.9.10">
    <property type="entry name" value="D-Amino Acid Oxidase, subunit A, domain 2"/>
    <property type="match status" value="1"/>
</dbReference>
<dbReference type="RefSeq" id="WP_072747076.1">
    <property type="nucleotide sequence ID" value="NZ_FOHL01000004.1"/>
</dbReference>
<dbReference type="InterPro" id="IPR036188">
    <property type="entry name" value="FAD/NAD-bd_sf"/>
</dbReference>
<feature type="domain" description="FAD dependent oxidoreductase" evidence="2">
    <location>
        <begin position="5"/>
        <end position="337"/>
    </location>
</feature>
<proteinExistence type="predicted"/>
<dbReference type="PANTHER" id="PTHR13847">
    <property type="entry name" value="SARCOSINE DEHYDROGENASE-RELATED"/>
    <property type="match status" value="1"/>
</dbReference>
<evidence type="ECO:0000313" key="3">
    <source>
        <dbReference type="EMBL" id="SHN65446.1"/>
    </source>
</evidence>
<dbReference type="SUPFAM" id="SSF54373">
    <property type="entry name" value="FAD-linked reductases, C-terminal domain"/>
    <property type="match status" value="1"/>
</dbReference>
<dbReference type="InterPro" id="IPR006076">
    <property type="entry name" value="FAD-dep_OxRdtase"/>
</dbReference>
<evidence type="ECO:0000256" key="1">
    <source>
        <dbReference type="ARBA" id="ARBA00023002"/>
    </source>
</evidence>
<sequence length="374" mass="39104">MQASDVLVIGAGAFGLWTALACLERGMSVTVIDERAPGAGASGGPVGALAPHAPERWSAKADFQLRALVSLPERIAALEARTGLATGYRRIGRAVPLADAAQRAQAEARIAAAARRWPGARMWIEERAPEAWPLAAPWGLQRDDLTARIDPAALCAALSVAVAQEGGRILPGLRARRVGPGWAQIGARRVRARAVVVAAGWRSFALLAPWLPGAGEPEHGQAALLAMRPPPEAFAIQARGLWIVPHARGVAVGSTATRRRADRRTDAALEAVIGRARALCPALEGAPVIRRWAAARPRAASRAPLVGPVPGAQGLFAATGGFKIGVAIAHAAAEALGAMIARQPHAMPDEFLPRNLPRAAAPWRRAERSEAPGA</sequence>
<dbReference type="GO" id="GO:0005737">
    <property type="term" value="C:cytoplasm"/>
    <property type="evidence" value="ECO:0007669"/>
    <property type="project" value="TreeGrafter"/>
</dbReference>
<reference evidence="3 4" key="1">
    <citation type="submission" date="2016-12" db="EMBL/GenBank/DDBJ databases">
        <authorList>
            <person name="Song W.-J."/>
            <person name="Kurnit D.M."/>
        </authorList>
    </citation>
    <scope>NUCLEOTIDE SEQUENCE [LARGE SCALE GENOMIC DNA]</scope>
    <source>
        <strain evidence="3 4">CGMCC 1.10808</strain>
    </source>
</reference>
<keyword evidence="1" id="KW-0560">Oxidoreductase</keyword>
<dbReference type="GO" id="GO:0016491">
    <property type="term" value="F:oxidoreductase activity"/>
    <property type="evidence" value="ECO:0007669"/>
    <property type="project" value="UniProtKB-KW"/>
</dbReference>
<dbReference type="SUPFAM" id="SSF51905">
    <property type="entry name" value="FAD/NAD(P)-binding domain"/>
    <property type="match status" value="1"/>
</dbReference>
<dbReference type="AlphaFoldDB" id="A0A1M7T422"/>
<keyword evidence="4" id="KW-1185">Reference proteome</keyword>
<organism evidence="3 4">
    <name type="scientific">Oceanicella actignis</name>
    <dbReference type="NCBI Taxonomy" id="1189325"/>
    <lineage>
        <taxon>Bacteria</taxon>
        <taxon>Pseudomonadati</taxon>
        <taxon>Pseudomonadota</taxon>
        <taxon>Alphaproteobacteria</taxon>
        <taxon>Rhodobacterales</taxon>
        <taxon>Paracoccaceae</taxon>
        <taxon>Oceanicella</taxon>
    </lineage>
</organism>
<dbReference type="OrthoDB" id="7818064at2"/>
<dbReference type="STRING" id="1189325.SAMN04488119_104111"/>
<dbReference type="Proteomes" id="UP000184066">
    <property type="component" value="Unassembled WGS sequence"/>
</dbReference>
<gene>
    <name evidence="3" type="ORF">SAMN05216200_104111</name>
</gene>
<accession>A0A1M7T422</accession>
<dbReference type="EMBL" id="FRDL01000004">
    <property type="protein sequence ID" value="SHN65446.1"/>
    <property type="molecule type" value="Genomic_DNA"/>
</dbReference>
<protein>
    <submittedName>
        <fullName evidence="3">Glycine/D-amino acid oxidase</fullName>
    </submittedName>
</protein>
<evidence type="ECO:0000259" key="2">
    <source>
        <dbReference type="Pfam" id="PF01266"/>
    </source>
</evidence>
<dbReference type="Pfam" id="PF01266">
    <property type="entry name" value="DAO"/>
    <property type="match status" value="1"/>
</dbReference>
<dbReference type="Gene3D" id="3.50.50.60">
    <property type="entry name" value="FAD/NAD(P)-binding domain"/>
    <property type="match status" value="1"/>
</dbReference>
<dbReference type="PANTHER" id="PTHR13847:SF289">
    <property type="entry name" value="GLYCINE OXIDASE"/>
    <property type="match status" value="1"/>
</dbReference>
<evidence type="ECO:0000313" key="4">
    <source>
        <dbReference type="Proteomes" id="UP000184066"/>
    </source>
</evidence>
<name>A0A1M7T422_9RHOB</name>